<proteinExistence type="predicted"/>
<name>A0A4U8YQL7_9BACT</name>
<reference evidence="1 2" key="1">
    <citation type="submission" date="2019-03" db="EMBL/GenBank/DDBJ databases">
        <authorList>
            <person name="Nijsse B."/>
        </authorList>
    </citation>
    <scope>NUCLEOTIDE SEQUENCE [LARGE SCALE GENOMIC DNA]</scope>
    <source>
        <strain evidence="1">Desulfoluna butyratoxydans MSL71</strain>
    </source>
</reference>
<dbReference type="EMBL" id="CAADHO010000002">
    <property type="protein sequence ID" value="VFQ44052.1"/>
    <property type="molecule type" value="Genomic_DNA"/>
</dbReference>
<evidence type="ECO:0000313" key="2">
    <source>
        <dbReference type="Proteomes" id="UP000507962"/>
    </source>
</evidence>
<sequence length="41" mass="4595">MVFVITSAALAGIILALYAQPHARRMKEKRRAKSRGCRLIP</sequence>
<organism evidence="1 2">
    <name type="scientific">Desulfoluna butyratoxydans</name>
    <dbReference type="NCBI Taxonomy" id="231438"/>
    <lineage>
        <taxon>Bacteria</taxon>
        <taxon>Pseudomonadati</taxon>
        <taxon>Thermodesulfobacteriota</taxon>
        <taxon>Desulfobacteria</taxon>
        <taxon>Desulfobacterales</taxon>
        <taxon>Desulfolunaceae</taxon>
        <taxon>Desulfoluna</taxon>
    </lineage>
</organism>
<gene>
    <name evidence="1" type="ORF">MSL71_16960</name>
</gene>
<dbReference type="AlphaFoldDB" id="A0A4U8YQL7"/>
<accession>A0A4U8YQL7</accession>
<dbReference type="Proteomes" id="UP000507962">
    <property type="component" value="Unassembled WGS sequence"/>
</dbReference>
<protein>
    <submittedName>
        <fullName evidence="1">Uncharacterized protein</fullName>
    </submittedName>
</protein>
<keyword evidence="2" id="KW-1185">Reference proteome</keyword>
<evidence type="ECO:0000313" key="1">
    <source>
        <dbReference type="EMBL" id="VFQ44052.1"/>
    </source>
</evidence>
<dbReference type="RefSeq" id="WP_281374457.1">
    <property type="nucleotide sequence ID" value="NZ_CAADHO010000002.1"/>
</dbReference>